<feature type="domain" description="Chemotaxis phosphatase CheX-like" evidence="2">
    <location>
        <begin position="69"/>
        <end position="166"/>
    </location>
</feature>
<dbReference type="CDD" id="cd17906">
    <property type="entry name" value="CheX"/>
    <property type="match status" value="1"/>
</dbReference>
<dbReference type="GO" id="GO:0006935">
    <property type="term" value="P:chemotaxis"/>
    <property type="evidence" value="ECO:0007669"/>
    <property type="project" value="UniProtKB-KW"/>
</dbReference>
<name>A0A2K2HD02_9BACT</name>
<dbReference type="Proteomes" id="UP000236340">
    <property type="component" value="Unassembled WGS sequence"/>
</dbReference>
<dbReference type="InterPro" id="IPR028051">
    <property type="entry name" value="CheX-like_dom"/>
</dbReference>
<gene>
    <name evidence="3" type="ORF">C2E25_03455</name>
</gene>
<evidence type="ECO:0000313" key="3">
    <source>
        <dbReference type="EMBL" id="PNU21101.1"/>
    </source>
</evidence>
<dbReference type="PANTHER" id="PTHR39452">
    <property type="entry name" value="CHEY-P PHOSPHATASE CHEX"/>
    <property type="match status" value="1"/>
</dbReference>
<accession>A0A2K2HD02</accession>
<evidence type="ECO:0000256" key="1">
    <source>
        <dbReference type="ARBA" id="ARBA00022500"/>
    </source>
</evidence>
<dbReference type="OrthoDB" id="9790435at2"/>
<keyword evidence="1" id="KW-0145">Chemotaxis</keyword>
<evidence type="ECO:0000259" key="2">
    <source>
        <dbReference type="Pfam" id="PF13690"/>
    </source>
</evidence>
<organism evidence="3 4">
    <name type="scientific">Geothermobacter hydrogeniphilus</name>
    <dbReference type="NCBI Taxonomy" id="1969733"/>
    <lineage>
        <taxon>Bacteria</taxon>
        <taxon>Pseudomonadati</taxon>
        <taxon>Thermodesulfobacteriota</taxon>
        <taxon>Desulfuromonadia</taxon>
        <taxon>Desulfuromonadales</taxon>
        <taxon>Geothermobacteraceae</taxon>
        <taxon>Geothermobacter</taxon>
    </lineage>
</organism>
<reference evidence="3 4" key="1">
    <citation type="journal article" date="2018" name="Genome Announc.">
        <title>Genome Sequence of Geothermobacter sp. HR-1 Iron Reducer from the Loihi Seamount.</title>
        <authorList>
            <person name="Smith H."/>
            <person name="Abuyen K."/>
            <person name="Tremblay J."/>
            <person name="Savalia P."/>
            <person name="Perez-Rodriguez I."/>
            <person name="Emerson D."/>
            <person name="Tully B."/>
            <person name="Amend J."/>
        </authorList>
    </citation>
    <scope>NUCLEOTIDE SEQUENCE [LARGE SCALE GENOMIC DNA]</scope>
    <source>
        <strain evidence="3 4">HR-1</strain>
    </source>
</reference>
<dbReference type="AlphaFoldDB" id="A0A2K2HD02"/>
<dbReference type="Pfam" id="PF13690">
    <property type="entry name" value="CheX"/>
    <property type="match status" value="1"/>
</dbReference>
<sequence>MMPLREVEDNRRDSALKVSRPGFDDVSTVEGYSGMLAEATTEVFATMVMMEVETLALRPARPNRLIDSVSAVLGVSGGLRGVLAVHCPERVAREICGGLLGETPVEVDAEVKDTIGEMVNMIAGGLKIRLLQQQCEIELAVPSVIAGSSYEVNLLSRAERLLLPFETVAGTFLLEFKYAGKT</sequence>
<dbReference type="InterPro" id="IPR028976">
    <property type="entry name" value="CheC-like_sf"/>
</dbReference>
<protein>
    <submittedName>
        <fullName evidence="3">Chemotaxis protein CheX</fullName>
    </submittedName>
</protein>
<dbReference type="EMBL" id="PPFX01000005">
    <property type="protein sequence ID" value="PNU21101.1"/>
    <property type="molecule type" value="Genomic_DNA"/>
</dbReference>
<proteinExistence type="predicted"/>
<dbReference type="Gene3D" id="3.40.1550.10">
    <property type="entry name" value="CheC-like"/>
    <property type="match status" value="1"/>
</dbReference>
<dbReference type="PANTHER" id="PTHR39452:SF1">
    <property type="entry name" value="CHEY-P PHOSPHATASE CHEX"/>
    <property type="match status" value="1"/>
</dbReference>
<dbReference type="RefSeq" id="WP_103114398.1">
    <property type="nucleotide sequence ID" value="NZ_PPFX01000005.1"/>
</dbReference>
<dbReference type="SUPFAM" id="SSF103039">
    <property type="entry name" value="CheC-like"/>
    <property type="match status" value="1"/>
</dbReference>
<dbReference type="InterPro" id="IPR038756">
    <property type="entry name" value="CheX-like"/>
</dbReference>
<evidence type="ECO:0000313" key="4">
    <source>
        <dbReference type="Proteomes" id="UP000236340"/>
    </source>
</evidence>
<comment type="caution">
    <text evidence="3">The sequence shown here is derived from an EMBL/GenBank/DDBJ whole genome shotgun (WGS) entry which is preliminary data.</text>
</comment>